<dbReference type="Proteomes" id="UP000792457">
    <property type="component" value="Unassembled WGS sequence"/>
</dbReference>
<reference evidence="3" key="2">
    <citation type="submission" date="2017-10" db="EMBL/GenBank/DDBJ databases">
        <title>Ladona fulva Genome sequencing and assembly.</title>
        <authorList>
            <person name="Murali S."/>
            <person name="Richards S."/>
            <person name="Bandaranaike D."/>
            <person name="Bellair M."/>
            <person name="Blankenburg K."/>
            <person name="Chao H."/>
            <person name="Dinh H."/>
            <person name="Doddapaneni H."/>
            <person name="Dugan-Rocha S."/>
            <person name="Elkadiri S."/>
            <person name="Gnanaolivu R."/>
            <person name="Hernandez B."/>
            <person name="Skinner E."/>
            <person name="Javaid M."/>
            <person name="Lee S."/>
            <person name="Li M."/>
            <person name="Ming W."/>
            <person name="Munidasa M."/>
            <person name="Muniz J."/>
            <person name="Nguyen L."/>
            <person name="Hughes D."/>
            <person name="Osuji N."/>
            <person name="Pu L.-L."/>
            <person name="Puazo M."/>
            <person name="Qu C."/>
            <person name="Quiroz J."/>
            <person name="Raj R."/>
            <person name="Weissenberger G."/>
            <person name="Xin Y."/>
            <person name="Zou X."/>
            <person name="Han Y."/>
            <person name="Worley K."/>
            <person name="Muzny D."/>
            <person name="Gibbs R."/>
        </authorList>
    </citation>
    <scope>NUCLEOTIDE SEQUENCE</scope>
    <source>
        <strain evidence="3">Sampled in the wild</strain>
    </source>
</reference>
<dbReference type="EMBL" id="KZ308136">
    <property type="protein sequence ID" value="KAG8222523.1"/>
    <property type="molecule type" value="Genomic_DNA"/>
</dbReference>
<protein>
    <submittedName>
        <fullName evidence="3">Uncharacterized protein</fullName>
    </submittedName>
</protein>
<sequence length="116" mass="12572">MDSPFLTWWKGFLFHLFLVWLLIEEGSRALLQAILLGPLHPAQQLVESKMGTEEEFAAVFLSVNAFPLTALDNLLNGSPNASACEMREPRKAAGSKGSCDIPAQDEAGAREASNGI</sequence>
<feature type="transmembrane region" description="Helical" evidence="2">
    <location>
        <begin position="6"/>
        <end position="23"/>
    </location>
</feature>
<evidence type="ECO:0000313" key="4">
    <source>
        <dbReference type="Proteomes" id="UP000792457"/>
    </source>
</evidence>
<evidence type="ECO:0000313" key="3">
    <source>
        <dbReference type="EMBL" id="KAG8222523.1"/>
    </source>
</evidence>
<comment type="caution">
    <text evidence="3">The sequence shown here is derived from an EMBL/GenBank/DDBJ whole genome shotgun (WGS) entry which is preliminary data.</text>
</comment>
<dbReference type="AlphaFoldDB" id="A0A8K0JYB9"/>
<accession>A0A8K0JYB9</accession>
<keyword evidence="2" id="KW-0472">Membrane</keyword>
<gene>
    <name evidence="3" type="ORF">J437_LFUL004559</name>
</gene>
<keyword evidence="2" id="KW-0812">Transmembrane</keyword>
<proteinExistence type="predicted"/>
<evidence type="ECO:0000256" key="2">
    <source>
        <dbReference type="SAM" id="Phobius"/>
    </source>
</evidence>
<keyword evidence="4" id="KW-1185">Reference proteome</keyword>
<name>A0A8K0JYB9_LADFU</name>
<organism evidence="3 4">
    <name type="scientific">Ladona fulva</name>
    <name type="common">Scarce chaser dragonfly</name>
    <name type="synonym">Libellula fulva</name>
    <dbReference type="NCBI Taxonomy" id="123851"/>
    <lineage>
        <taxon>Eukaryota</taxon>
        <taxon>Metazoa</taxon>
        <taxon>Ecdysozoa</taxon>
        <taxon>Arthropoda</taxon>
        <taxon>Hexapoda</taxon>
        <taxon>Insecta</taxon>
        <taxon>Pterygota</taxon>
        <taxon>Palaeoptera</taxon>
        <taxon>Odonata</taxon>
        <taxon>Epiprocta</taxon>
        <taxon>Anisoptera</taxon>
        <taxon>Libelluloidea</taxon>
        <taxon>Libellulidae</taxon>
        <taxon>Ladona</taxon>
    </lineage>
</organism>
<feature type="region of interest" description="Disordered" evidence="1">
    <location>
        <begin position="86"/>
        <end position="116"/>
    </location>
</feature>
<reference evidence="3" key="1">
    <citation type="submission" date="2013-04" db="EMBL/GenBank/DDBJ databases">
        <authorList>
            <person name="Qu J."/>
            <person name="Murali S.C."/>
            <person name="Bandaranaike D."/>
            <person name="Bellair M."/>
            <person name="Blankenburg K."/>
            <person name="Chao H."/>
            <person name="Dinh H."/>
            <person name="Doddapaneni H."/>
            <person name="Downs B."/>
            <person name="Dugan-Rocha S."/>
            <person name="Elkadiri S."/>
            <person name="Gnanaolivu R.D."/>
            <person name="Hernandez B."/>
            <person name="Javaid M."/>
            <person name="Jayaseelan J.C."/>
            <person name="Lee S."/>
            <person name="Li M."/>
            <person name="Ming W."/>
            <person name="Munidasa M."/>
            <person name="Muniz J."/>
            <person name="Nguyen L."/>
            <person name="Ongeri F."/>
            <person name="Osuji N."/>
            <person name="Pu L.-L."/>
            <person name="Puazo M."/>
            <person name="Qu C."/>
            <person name="Quiroz J."/>
            <person name="Raj R."/>
            <person name="Weissenberger G."/>
            <person name="Xin Y."/>
            <person name="Zou X."/>
            <person name="Han Y."/>
            <person name="Richards S."/>
            <person name="Worley K."/>
            <person name="Muzny D."/>
            <person name="Gibbs R."/>
        </authorList>
    </citation>
    <scope>NUCLEOTIDE SEQUENCE</scope>
    <source>
        <strain evidence="3">Sampled in the wild</strain>
    </source>
</reference>
<evidence type="ECO:0000256" key="1">
    <source>
        <dbReference type="SAM" id="MobiDB-lite"/>
    </source>
</evidence>
<keyword evidence="2" id="KW-1133">Transmembrane helix</keyword>